<dbReference type="Gene3D" id="4.10.470.10">
    <property type="entry name" value="Ricin (A Subunit), domain 2"/>
    <property type="match status" value="1"/>
</dbReference>
<organism evidence="2 3">
    <name type="scientific">Dichanthelium oligosanthes</name>
    <dbReference type="NCBI Taxonomy" id="888268"/>
    <lineage>
        <taxon>Eukaryota</taxon>
        <taxon>Viridiplantae</taxon>
        <taxon>Streptophyta</taxon>
        <taxon>Embryophyta</taxon>
        <taxon>Tracheophyta</taxon>
        <taxon>Spermatophyta</taxon>
        <taxon>Magnoliopsida</taxon>
        <taxon>Liliopsida</taxon>
        <taxon>Poales</taxon>
        <taxon>Poaceae</taxon>
        <taxon>PACMAD clade</taxon>
        <taxon>Panicoideae</taxon>
        <taxon>Panicodae</taxon>
        <taxon>Paniceae</taxon>
        <taxon>Dichantheliinae</taxon>
        <taxon>Dichanthelium</taxon>
    </lineage>
</organism>
<dbReference type="GO" id="GO:0006952">
    <property type="term" value="P:defense response"/>
    <property type="evidence" value="ECO:0007669"/>
    <property type="project" value="UniProtKB-KW"/>
</dbReference>
<dbReference type="SUPFAM" id="SSF56371">
    <property type="entry name" value="Ribosome inactivating proteins (RIP)"/>
    <property type="match status" value="1"/>
</dbReference>
<dbReference type="GO" id="GO:0017148">
    <property type="term" value="P:negative regulation of translation"/>
    <property type="evidence" value="ECO:0007669"/>
    <property type="project" value="UniProtKB-KW"/>
</dbReference>
<sequence>MATHSATNPLFTVTFDVKSSDNYGDFITGLRQRLANPRHFSHNRPVLPPVEAGQHPPRRWFHVVLRTQTGELRLATRADNLYLEGFQSRDGTWWELTRGLIPGATYLGFGGSYRDLLGDTDRLAGVALGPQQMTEAVNALGARARADLASGAAQQRARDALPVLLLMVHEATRFATVSGLVAGLMHPRAAMKRGTITAQMKAQVNGWEDLSAALLRADAVPPGRFTPFQGMGVRTVEEAAATVGILLFVEVPGGMTAATALRLFRGS</sequence>
<comment type="catalytic activity">
    <reaction evidence="1">
        <text>Endohydrolysis of the N-glycosidic bond at one specific adenosine on the 28S rRNA.</text>
        <dbReference type="EC" id="3.2.2.22"/>
    </reaction>
</comment>
<dbReference type="PANTHER" id="PTHR33453">
    <property type="match status" value="1"/>
</dbReference>
<keyword evidence="1" id="KW-0378">Hydrolase</keyword>
<dbReference type="InterPro" id="IPR016139">
    <property type="entry name" value="Ribosome_inactivat_prot_sub2"/>
</dbReference>
<dbReference type="InterPro" id="IPR001574">
    <property type="entry name" value="Ribosome_inactivat_prot"/>
</dbReference>
<proteinExistence type="inferred from homology"/>
<keyword evidence="1" id="KW-0611">Plant defense</keyword>
<keyword evidence="3" id="KW-1185">Reference proteome</keyword>
<dbReference type="InterPro" id="IPR016138">
    <property type="entry name" value="Ribosome_inactivat_prot_sub1"/>
</dbReference>
<dbReference type="STRING" id="888268.A0A1E5VQL8"/>
<dbReference type="OrthoDB" id="618095at2759"/>
<reference evidence="2 3" key="1">
    <citation type="submission" date="2016-09" db="EMBL/GenBank/DDBJ databases">
        <title>The draft genome of Dichanthelium oligosanthes: A C3 panicoid grass species.</title>
        <authorList>
            <person name="Studer A.J."/>
            <person name="Schnable J.C."/>
            <person name="Brutnell T.P."/>
        </authorList>
    </citation>
    <scope>NUCLEOTIDE SEQUENCE [LARGE SCALE GENOMIC DNA]</scope>
    <source>
        <strain evidence="3">cv. Kellogg 1175</strain>
        <tissue evidence="2">Leaf</tissue>
    </source>
</reference>
<comment type="similarity">
    <text evidence="1">Belongs to the ribosome-inactivating protein family.</text>
</comment>
<evidence type="ECO:0000256" key="1">
    <source>
        <dbReference type="RuleBase" id="RU004915"/>
    </source>
</evidence>
<dbReference type="Proteomes" id="UP000095767">
    <property type="component" value="Unassembled WGS sequence"/>
</dbReference>
<dbReference type="AlphaFoldDB" id="A0A1E5VQL8"/>
<dbReference type="PANTHER" id="PTHR33453:SF27">
    <property type="entry name" value="RRNA N-GLYCOSYLASE"/>
    <property type="match status" value="1"/>
</dbReference>
<evidence type="ECO:0000313" key="2">
    <source>
        <dbReference type="EMBL" id="OEL27396.1"/>
    </source>
</evidence>
<gene>
    <name evidence="2" type="ORF">BAE44_0011580</name>
</gene>
<keyword evidence="1" id="KW-0800">Toxin</keyword>
<dbReference type="EC" id="3.2.2.22" evidence="1"/>
<protein>
    <recommendedName>
        <fullName evidence="1">rRNA N-glycosylase</fullName>
        <ecNumber evidence="1">3.2.2.22</ecNumber>
    </recommendedName>
</protein>
<keyword evidence="1" id="KW-0652">Protein synthesis inhibitor</keyword>
<dbReference type="GO" id="GO:0090729">
    <property type="term" value="F:toxin activity"/>
    <property type="evidence" value="ECO:0007669"/>
    <property type="project" value="UniProtKB-KW"/>
</dbReference>
<dbReference type="PRINTS" id="PR00396">
    <property type="entry name" value="SHIGARICIN"/>
</dbReference>
<dbReference type="EMBL" id="LWDX02032600">
    <property type="protein sequence ID" value="OEL27396.1"/>
    <property type="molecule type" value="Genomic_DNA"/>
</dbReference>
<dbReference type="InterPro" id="IPR036041">
    <property type="entry name" value="Ribosome-inact_prot_sf"/>
</dbReference>
<dbReference type="Gene3D" id="3.40.420.10">
    <property type="entry name" value="Ricin (A subunit), domain 1"/>
    <property type="match status" value="1"/>
</dbReference>
<comment type="caution">
    <text evidence="2">The sequence shown here is derived from an EMBL/GenBank/DDBJ whole genome shotgun (WGS) entry which is preliminary data.</text>
</comment>
<name>A0A1E5VQL8_9POAL</name>
<dbReference type="Pfam" id="PF00161">
    <property type="entry name" value="RIP"/>
    <property type="match status" value="1"/>
</dbReference>
<accession>A0A1E5VQL8</accession>
<dbReference type="InterPro" id="IPR017989">
    <property type="entry name" value="Ribosome_inactivat_1/2"/>
</dbReference>
<evidence type="ECO:0000313" key="3">
    <source>
        <dbReference type="Proteomes" id="UP000095767"/>
    </source>
</evidence>
<dbReference type="GO" id="GO:0030598">
    <property type="term" value="F:rRNA N-glycosylase activity"/>
    <property type="evidence" value="ECO:0007669"/>
    <property type="project" value="UniProtKB-EC"/>
</dbReference>